<evidence type="ECO:0000313" key="2">
    <source>
        <dbReference type="Proteomes" id="UP001066276"/>
    </source>
</evidence>
<evidence type="ECO:0000313" key="1">
    <source>
        <dbReference type="EMBL" id="KAJ1215735.1"/>
    </source>
</evidence>
<dbReference type="AlphaFoldDB" id="A0AAV7WP59"/>
<proteinExistence type="predicted"/>
<gene>
    <name evidence="1" type="ORF">NDU88_003343</name>
</gene>
<organism evidence="1 2">
    <name type="scientific">Pleurodeles waltl</name>
    <name type="common">Iberian ribbed newt</name>
    <dbReference type="NCBI Taxonomy" id="8319"/>
    <lineage>
        <taxon>Eukaryota</taxon>
        <taxon>Metazoa</taxon>
        <taxon>Chordata</taxon>
        <taxon>Craniata</taxon>
        <taxon>Vertebrata</taxon>
        <taxon>Euteleostomi</taxon>
        <taxon>Amphibia</taxon>
        <taxon>Batrachia</taxon>
        <taxon>Caudata</taxon>
        <taxon>Salamandroidea</taxon>
        <taxon>Salamandridae</taxon>
        <taxon>Pleurodelinae</taxon>
        <taxon>Pleurodeles</taxon>
    </lineage>
</organism>
<comment type="caution">
    <text evidence="1">The sequence shown here is derived from an EMBL/GenBank/DDBJ whole genome shotgun (WGS) entry which is preliminary data.</text>
</comment>
<dbReference type="EMBL" id="JANPWB010000001">
    <property type="protein sequence ID" value="KAJ1215735.1"/>
    <property type="molecule type" value="Genomic_DNA"/>
</dbReference>
<reference evidence="1" key="1">
    <citation type="journal article" date="2022" name="bioRxiv">
        <title>Sequencing and chromosome-scale assembly of the giantPleurodeles waltlgenome.</title>
        <authorList>
            <person name="Brown T."/>
            <person name="Elewa A."/>
            <person name="Iarovenko S."/>
            <person name="Subramanian E."/>
            <person name="Araus A.J."/>
            <person name="Petzold A."/>
            <person name="Susuki M."/>
            <person name="Suzuki K.-i.T."/>
            <person name="Hayashi T."/>
            <person name="Toyoda A."/>
            <person name="Oliveira C."/>
            <person name="Osipova E."/>
            <person name="Leigh N.D."/>
            <person name="Simon A."/>
            <person name="Yun M.H."/>
        </authorList>
    </citation>
    <scope>NUCLEOTIDE SEQUENCE</scope>
    <source>
        <strain evidence="1">20211129_DDA</strain>
        <tissue evidence="1">Liver</tissue>
    </source>
</reference>
<accession>A0AAV7WP59</accession>
<feature type="non-terminal residue" evidence="1">
    <location>
        <position position="1"/>
    </location>
</feature>
<dbReference type="Proteomes" id="UP001066276">
    <property type="component" value="Chromosome 1_1"/>
</dbReference>
<keyword evidence="2" id="KW-1185">Reference proteome</keyword>
<name>A0AAV7WP59_PLEWA</name>
<protein>
    <submittedName>
        <fullName evidence="1">Uncharacterized protein</fullName>
    </submittedName>
</protein>
<sequence>AVFWRCPPPAGGGMTPLVFSFVPIIRYLSKVAKEHDIVFFEPTLTFGTAYAHHNNLT</sequence>
<feature type="non-terminal residue" evidence="1">
    <location>
        <position position="57"/>
    </location>
</feature>